<dbReference type="GO" id="GO:0005737">
    <property type="term" value="C:cytoplasm"/>
    <property type="evidence" value="ECO:0007669"/>
    <property type="project" value="TreeGrafter"/>
</dbReference>
<evidence type="ECO:0000256" key="1">
    <source>
        <dbReference type="ARBA" id="ARBA00004613"/>
    </source>
</evidence>
<dbReference type="PANTHER" id="PTHR10612">
    <property type="entry name" value="APOLIPOPROTEIN D"/>
    <property type="match status" value="1"/>
</dbReference>
<dbReference type="PROSITE" id="PS00213">
    <property type="entry name" value="LIPOCALIN"/>
    <property type="match status" value="8"/>
</dbReference>
<evidence type="ECO:0000256" key="4">
    <source>
        <dbReference type="ARBA" id="ARBA00023157"/>
    </source>
</evidence>
<dbReference type="InterPro" id="IPR005657">
    <property type="entry name" value="Triabi/Procalin"/>
</dbReference>
<evidence type="ECO:0000313" key="8">
    <source>
        <dbReference type="EMBL" id="CAH2094769.1"/>
    </source>
</evidence>
<organism evidence="8 9">
    <name type="scientific">Euphydryas editha</name>
    <name type="common">Edith's checkerspot</name>
    <dbReference type="NCBI Taxonomy" id="104508"/>
    <lineage>
        <taxon>Eukaryota</taxon>
        <taxon>Metazoa</taxon>
        <taxon>Ecdysozoa</taxon>
        <taxon>Arthropoda</taxon>
        <taxon>Hexapoda</taxon>
        <taxon>Insecta</taxon>
        <taxon>Pterygota</taxon>
        <taxon>Neoptera</taxon>
        <taxon>Endopterygota</taxon>
        <taxon>Lepidoptera</taxon>
        <taxon>Glossata</taxon>
        <taxon>Ditrysia</taxon>
        <taxon>Papilionoidea</taxon>
        <taxon>Nymphalidae</taxon>
        <taxon>Nymphalinae</taxon>
        <taxon>Euphydryas</taxon>
    </lineage>
</organism>
<dbReference type="GO" id="GO:0006629">
    <property type="term" value="P:lipid metabolic process"/>
    <property type="evidence" value="ECO:0007669"/>
    <property type="project" value="TreeGrafter"/>
</dbReference>
<sequence>MEDDELPKTFQFLGQWYIIRRTENPTFTADCANIEFSEENNTISFNATGVNENFLEEARGNAVLESGTAKFTITANSQSVDFWIIMTDYENYAVAYSCVTEGNQSNVYIWLLGRTTSFPTQMMEALINQTLFRLFGVNINELRAVDHSELACRTLPEIPPGQPIILPGLCDENMPVVQNFNVAAFLGTWHQIASYYTINQVGTCNRAQYSLSNNAVAVTNSEVVNQTLVSISGNATVSSTDNSARLLVTLEVQPGVYVQSSLWILATDYTNYAVSYTCVNLPNNQRTVNSWIVSRTKQLNPQSQEAVNELIRSNIDLNNRFFIQSDHSDDACFYYPEPESNRPVVFRGQCDPNIPAMPAFNAARYLGLWHNIESYPSTFQPGTCNNAYYELAGDVVNVFNTQVINQTLDTINGVATVVSDDGSAKLSVVFPVIGNETQTVETDYWVLDTDYDSYALVYSCQNISDDERLVFSWKLSRTKQMPNAGTTAINNIIANISILDQRYFETNDQSREGCFYFPEPQPGVPVRFPGQCDNNTQVVTSFNLTQFQGLWYEVQAYPKEQQPGQCVSHEFTLNGGNFDLVTSSVSDQFLGISNNTATLDSNDGSAKMTITIRNGNTEIRIPYWILDTDYTNYALAYSCVNVDNDFQMIYSWKLSRTNQLSPQSNNAINNVISRETVLDQRYYENVDQSNSACFYLPEIPPGQPVILNGQCDPNISVVQNFSAGDYIGRWRLIESYASEFQNGTCIEANYNAQSDGSVEVVNTQVIDQTLRTEIGSAVLATTDNSGKLLVTFPSANAQIEYWILDTDYTSYSLVYSCVNLDNQRRRVWSWKLSRTRNLTPTAIENMNRIINGIEVLNNRYYQLQDQSDAGCFYYPTPEPNRPVTFRGQCDPDINVVTNFEAGSYLGLWYNIQSYPSEFQPGTCNNALYSLGDGVVDVYNTQVIDQRLDYIHGVARISEAANIAKLDVTFPVAGTNQTVETPYWVLATDYTNYALVYSCLNIDSEQFRVWSWKLSRTKQLTPNAVTAINNIVNTIPVLNEQYYYNNDQSVEGCFYFPEPEPGVPVVFPGQCDQNIQAVPNFNMNSFQGTWYEIQAYPKEQQTGQCINHQYSFNNSVLNLVSSSVTAQILDTTNSVVTFASAQDTSGKLTITLNNNGTDIIIPFWVLETNYNDYALAYSCVNVNSTFRSVYSWKLSRSTTLSAAGNTAINNRIDQIDVLNNTYYENINQTDDACFYLPEPIPNQPVEFIGQCDDTIPVVQNFNISNYMGRWRLIQSYPQPFQTGTCNQANYEINSNGLVDVYNTQVVNQQLDSISGTAAPATNDGSAKFLVTFPNSSEPAPYWVLDTDYDSYALIYSCRNLPNNRRRVSSWKLSRTPQLTPNANQRINEIVNRINVLNDRYYATNSQSDQDCFYLPTPDFSRPVTFRGQCDENIPVVSNFNAANYLGLWYSIQSYPSEFQPGTCNNALYSLGDGVVDVYNTQVIDQRLDTIHGVARISEAANIAKLDVTFPVAGTNLTIETPYWILATDYTSYSLVYTCINVDSENRRVWSWKLSRTKQLTPNAVTAINNIVNTIPVLNEQYYYNNDQSVEGCFYFPEPEPGVPVVFPGQCDQNIQAVPNFNMNSFQGTWYEIQAYPKEQQTGQCINHQYSFNNSVLNLVSSSVTAQILDTTNSVVTFASAQDTSGKLTITLNNNGTDIIIPFWVLETNYNDYALAYSCVNVNSTFRSVYSWKLSRSTTLSAVGNTAINNRIDQIDVLNNTYYENIDQTDDACFYLPESIPNQPVDFVGQCDETIPVVQNFNISNYMGRWRMIQSYPQASQTGTCNQANYEINSNGLVDVYNTQVVNEQLDSISGTAAPATNDGSAKFLVTFPTSSEPAPYWVLDTDYDSYALIYSCRNLPNNRRRVTSWKLSRTPQLTPNANQRINEIVNRINVLNDRYYAPISQSEQDCFYLPTPDFSRPVTFRGQCDENIPVVSNFNAANYLGLWYSIQSYPSEFQPGTCNNALYSLGDGVVDVYNTQVIDQRLDTIHGVARISEAANIAKLDVTFPVAGTNLTIETPYWVLATDYTSYSLVYTCINVDSENRRVWSWKLSRTKQLTPNAVTAINNIVNTIPVLNEQYYYNNDQSAEGCFYFPEPEPGVPVVFPGQCDQNIQAVPNFNMNSFQGTWYEIQAYPKEQQTGQCINHQYSFNNSVLNLVSSSVSGQILDTTNSVVTFASTQDTSGKLTITLNNNGTEIIIPFWVLETNYNDYALAYSCVNVNSTFRSVYSWKLSRSKTLSPAGNTAINNRIDQIDVLNNTYYENIDQSDNACFYLPDISPGEPVVFNGQCDLNIPVVQNFRPQDYTGRWRMIETYASEFQSLQSTCSDASYTLNSNGIVDVYNTQVINQTLDTINGTATLATTDGSAKLLVNFPGAPEPSDYWVLDTDYTSFALVYSCRNINDEQRRVWTWKLSRTTELTAAANTRINQVISGIDVLNERYYIEIDHSDDACFYYPTPDGNPVIFRGQCDENITVVNNFNAQLYGGTWYDIESYPVNFQDGTCPTATYTLTSTGVDVYNTQVVNQQLDTINGFAVLATNDGQAKLNVSFPIAGTNLTAYSPYWILATDYIDYALVYSCVNIDSEYRRVSSWKLSRERTLSPSSAIAINNAINSVPVLRHDYYVTRGHTDVDCFYYPDNNGGPVVQNGQCNFDNLTVVSNFNSDLFSGPWYEVSRFPSELQEGECVSNEFVANNQELRMTMTIVSEETQSTFSGSATLVNSSQGILDVNLVNNNGETFQTRFYVLGVDYNDYALFYNCREINATSKQVYSWKLSRSQSGLSQAAINNINNIVSNTDDLFEGYYDNTDQTVNGCFHYPEFEELPPAIELIGPCDESINAKANFSVADYLGEWYEIASYPQAFQEGTCARAQYSLGTGSVNVFNTQVINRTLDVQTATAVVASTDGSGLLNVTFQLSNGVTNVVNYYVLETDYTSFALVYSCRNLPNGGRQVSSWQLSRSTTMPAQALPIINNLIENTQGLNQNYYQLTDQSPEACFYIPEVNRNEAPRFRGQCENIQGIQDFDIQRFVGWWHEIESYPTDYNRGTCYSSEIRQSGNDYIMIDTGVFGTSAEVNTSTVSADSNGRLRKTYDNGQSVDVWVLATDYETYALLYSCENVDEQYRRVWSAKYSKTRELSNSAQSVMSPIIEATETLESQFYLPADQSDEACFHYPEPTGNRIILPGQCDTNITVVQNFNPAEYSGTWYQIQRYPQIHENGTCVGARYTLNEDTGVVTVLNWQVTNGVLDTVEGTATVNSTDGSAKLMVNLPIRGTDDPNPPMVSMELYVLTTDYTSYSLAYSCVNVGPYHRAIGAWKLSRTRSLTTAGNDSINSFMGPREELLQRYFENVEQQDDCDEPSSAVLFRSSIIIILICSILHRLL</sequence>
<dbReference type="GO" id="GO:0000302">
    <property type="term" value="P:response to reactive oxygen species"/>
    <property type="evidence" value="ECO:0007669"/>
    <property type="project" value="TreeGrafter"/>
</dbReference>
<dbReference type="GO" id="GO:0030682">
    <property type="term" value="P:symbiont-mediated perturbation of host defenses"/>
    <property type="evidence" value="ECO:0007669"/>
    <property type="project" value="InterPro"/>
</dbReference>
<dbReference type="InterPro" id="IPR000566">
    <property type="entry name" value="Lipocln_cytosolic_FA-bd_dom"/>
</dbReference>
<feature type="domain" description="Lipocalin/cytosolic fatty-acid binding" evidence="6">
    <location>
        <begin position="187"/>
        <end position="326"/>
    </location>
</feature>
<dbReference type="PANTHER" id="PTHR10612:SF34">
    <property type="entry name" value="APOLIPOPROTEIN D"/>
    <property type="match status" value="1"/>
</dbReference>
<feature type="domain" description="Lipocalin/cytosolic fatty-acid binding" evidence="6">
    <location>
        <begin position="1086"/>
        <end position="1201"/>
    </location>
</feature>
<dbReference type="Pfam" id="PF08212">
    <property type="entry name" value="Lipocalin_2"/>
    <property type="match status" value="7"/>
</dbReference>
<dbReference type="GO" id="GO:0031409">
    <property type="term" value="F:pigment binding"/>
    <property type="evidence" value="ECO:0007669"/>
    <property type="project" value="InterPro"/>
</dbReference>
<feature type="domain" description="Lipocalin/cytosolic fatty-acid binding" evidence="7">
    <location>
        <begin position="361"/>
        <end position="493"/>
    </location>
</feature>
<evidence type="ECO:0000256" key="5">
    <source>
        <dbReference type="ARBA" id="ARBA00034121"/>
    </source>
</evidence>
<evidence type="ECO:0000259" key="7">
    <source>
        <dbReference type="Pfam" id="PF08212"/>
    </source>
</evidence>
<feature type="domain" description="Lipocalin/cytosolic fatty-acid binding" evidence="7">
    <location>
        <begin position="1979"/>
        <end position="2108"/>
    </location>
</feature>
<feature type="domain" description="Lipocalin/cytosolic fatty-acid binding" evidence="6">
    <location>
        <begin position="728"/>
        <end position="862"/>
    </location>
</feature>
<feature type="domain" description="Lipocalin/cytosolic fatty-acid binding" evidence="6">
    <location>
        <begin position="3065"/>
        <end position="3174"/>
    </location>
</feature>
<evidence type="ECO:0000259" key="6">
    <source>
        <dbReference type="Pfam" id="PF00061"/>
    </source>
</evidence>
<dbReference type="Gene3D" id="2.40.128.20">
    <property type="match status" value="19"/>
</dbReference>
<dbReference type="InterPro" id="IPR012674">
    <property type="entry name" value="Calycin"/>
</dbReference>
<name>A0AAU9U7E3_EUPED</name>
<evidence type="ECO:0000256" key="3">
    <source>
        <dbReference type="ARBA" id="ARBA00022729"/>
    </source>
</evidence>
<feature type="domain" description="Lipocalin/cytosolic fatty-acid binding" evidence="7">
    <location>
        <begin position="3234"/>
        <end position="3357"/>
    </location>
</feature>
<keyword evidence="4" id="KW-1015">Disulfide bond</keyword>
<dbReference type="GO" id="GO:0005576">
    <property type="term" value="C:extracellular region"/>
    <property type="evidence" value="ECO:0007669"/>
    <property type="project" value="UniProtKB-SubCell"/>
</dbReference>
<evidence type="ECO:0000313" key="9">
    <source>
        <dbReference type="Proteomes" id="UP001153954"/>
    </source>
</evidence>
<keyword evidence="2" id="KW-0964">Secreted</keyword>
<dbReference type="Proteomes" id="UP001153954">
    <property type="component" value="Unassembled WGS sequence"/>
</dbReference>
<dbReference type="EMBL" id="CAKOGL010000014">
    <property type="protein sequence ID" value="CAH2094769.1"/>
    <property type="molecule type" value="Genomic_DNA"/>
</dbReference>
<dbReference type="CDD" id="cd00301">
    <property type="entry name" value="lipocalin_FABP"/>
    <property type="match status" value="2"/>
</dbReference>
<keyword evidence="3" id="KW-0732">Signal</keyword>
<accession>A0AAU9U7E3</accession>
<feature type="domain" description="Lipocalin/cytosolic fatty-acid binding" evidence="7">
    <location>
        <begin position="1440"/>
        <end position="1569"/>
    </location>
</feature>
<feature type="domain" description="Lipocalin/cytosolic fatty-acid binding" evidence="7">
    <location>
        <begin position="1261"/>
        <end position="1389"/>
    </location>
</feature>
<evidence type="ECO:0000256" key="2">
    <source>
        <dbReference type="ARBA" id="ARBA00022525"/>
    </source>
</evidence>
<gene>
    <name evidence="8" type="ORF">EEDITHA_LOCUS10306</name>
</gene>
<feature type="domain" description="Lipocalin/cytosolic fatty-acid binding" evidence="6">
    <location>
        <begin position="1625"/>
        <end position="1740"/>
    </location>
</feature>
<dbReference type="InterPro" id="IPR003057">
    <property type="entry name" value="Invtbrt_color"/>
</dbReference>
<feature type="domain" description="Lipocalin/cytosolic fatty-acid binding" evidence="6">
    <location>
        <begin position="2344"/>
        <end position="2472"/>
    </location>
</feature>
<feature type="domain" description="Lipocalin/cytosolic fatty-acid binding" evidence="6">
    <location>
        <begin position="14"/>
        <end position="126"/>
    </location>
</feature>
<dbReference type="PRINTS" id="PR01273">
    <property type="entry name" value="INVTBRTCOLOR"/>
</dbReference>
<reference evidence="8" key="1">
    <citation type="submission" date="2022-03" db="EMBL/GenBank/DDBJ databases">
        <authorList>
            <person name="Tunstrom K."/>
        </authorList>
    </citation>
    <scope>NUCLEOTIDE SEQUENCE</scope>
</reference>
<dbReference type="SUPFAM" id="SSF50814">
    <property type="entry name" value="Lipocalins"/>
    <property type="match status" value="19"/>
</dbReference>
<feature type="domain" description="Lipocalin/cytosolic fatty-acid binding" evidence="6">
    <location>
        <begin position="1806"/>
        <end position="1938"/>
    </location>
</feature>
<feature type="domain" description="Lipocalin/cytosolic fatty-acid binding" evidence="7">
    <location>
        <begin position="2519"/>
        <end position="2642"/>
    </location>
</feature>
<feature type="domain" description="Lipocalin/cytosolic fatty-acid binding" evidence="6">
    <location>
        <begin position="549"/>
        <end position="683"/>
    </location>
</feature>
<feature type="domain" description="Lipocalin/cytosolic fatty-acid binding" evidence="7">
    <location>
        <begin position="902"/>
        <end position="1030"/>
    </location>
</feature>
<comment type="similarity">
    <text evidence="5">Belongs to the calycin superfamily. Triabin family.</text>
</comment>
<comment type="subcellular location">
    <subcellularLocation>
        <location evidence="1">Secreted</location>
    </subcellularLocation>
</comment>
<comment type="caution">
    <text evidence="8">The sequence shown here is derived from an EMBL/GenBank/DDBJ whole genome shotgun (WGS) entry which is preliminary data.</text>
</comment>
<dbReference type="Pfam" id="PF00061">
    <property type="entry name" value="Lipocalin"/>
    <property type="match status" value="11"/>
</dbReference>
<dbReference type="InterPro" id="IPR022272">
    <property type="entry name" value="Lipocalin_CS"/>
</dbReference>
<feature type="domain" description="Lipocalin/cytosolic fatty-acid binding" evidence="6">
    <location>
        <begin position="2886"/>
        <end position="3023"/>
    </location>
</feature>
<dbReference type="Pfam" id="PF03973">
    <property type="entry name" value="Triabin"/>
    <property type="match status" value="1"/>
</dbReference>
<keyword evidence="9" id="KW-1185">Reference proteome</keyword>
<protein>
    <recommendedName>
        <fullName evidence="6 7">Lipocalin/cytosolic fatty-acid binding domain-containing protein</fullName>
    </recommendedName>
</protein>
<proteinExistence type="inferred from homology"/>
<feature type="domain" description="Lipocalin/cytosolic fatty-acid binding" evidence="6">
    <location>
        <begin position="2164"/>
        <end position="2279"/>
    </location>
</feature>